<evidence type="ECO:0000313" key="1">
    <source>
        <dbReference type="EMBL" id="KAF4088384.1"/>
    </source>
</evidence>
<reference evidence="1 2" key="1">
    <citation type="submission" date="2020-02" db="EMBL/GenBank/DDBJ databases">
        <title>A chromosome-scale genome assembly of the black bullhead catfish (Ameiurus melas).</title>
        <authorList>
            <person name="Wen M."/>
            <person name="Zham M."/>
            <person name="Cabau C."/>
            <person name="Klopp C."/>
            <person name="Donnadieu C."/>
            <person name="Roques C."/>
            <person name="Bouchez O."/>
            <person name="Lampietro C."/>
            <person name="Jouanno E."/>
            <person name="Herpin A."/>
            <person name="Louis A."/>
            <person name="Berthelot C."/>
            <person name="Parey E."/>
            <person name="Roest-Crollius H."/>
            <person name="Braasch I."/>
            <person name="Postlethwait J."/>
            <person name="Robinson-Rechavi M."/>
            <person name="Echchiki A."/>
            <person name="Begum T."/>
            <person name="Montfort J."/>
            <person name="Schartl M."/>
            <person name="Bobe J."/>
            <person name="Guiguen Y."/>
        </authorList>
    </citation>
    <scope>NUCLEOTIDE SEQUENCE [LARGE SCALE GENOMIC DNA]</scope>
    <source>
        <strain evidence="1">M_S1</strain>
        <tissue evidence="1">Blood</tissue>
    </source>
</reference>
<evidence type="ECO:0000313" key="2">
    <source>
        <dbReference type="Proteomes" id="UP000593565"/>
    </source>
</evidence>
<sequence length="112" mass="12570">MMWDSSFFSPAGSFVQEEASFRVTGNLELIQGDIGHKAGYTLDRVPVHCRAQSYTHSHTHSYTTDTLDTPISLPCMSLVWGRKPEYPEETGRTCKLRTHMAPAGIEPRTLEV</sequence>
<name>A0A7J6AZW2_AMEME</name>
<protein>
    <submittedName>
        <fullName evidence="1">Uncharacterized protein</fullName>
    </submittedName>
</protein>
<comment type="caution">
    <text evidence="1">The sequence shown here is derived from an EMBL/GenBank/DDBJ whole genome shotgun (WGS) entry which is preliminary data.</text>
</comment>
<proteinExistence type="predicted"/>
<dbReference type="Proteomes" id="UP000593565">
    <property type="component" value="Unassembled WGS sequence"/>
</dbReference>
<dbReference type="AlphaFoldDB" id="A0A7J6AZW2"/>
<organism evidence="1 2">
    <name type="scientific">Ameiurus melas</name>
    <name type="common">Black bullhead</name>
    <name type="synonym">Silurus melas</name>
    <dbReference type="NCBI Taxonomy" id="219545"/>
    <lineage>
        <taxon>Eukaryota</taxon>
        <taxon>Metazoa</taxon>
        <taxon>Chordata</taxon>
        <taxon>Craniata</taxon>
        <taxon>Vertebrata</taxon>
        <taxon>Euteleostomi</taxon>
        <taxon>Actinopterygii</taxon>
        <taxon>Neopterygii</taxon>
        <taxon>Teleostei</taxon>
        <taxon>Ostariophysi</taxon>
        <taxon>Siluriformes</taxon>
        <taxon>Ictaluridae</taxon>
        <taxon>Ameiurus</taxon>
    </lineage>
</organism>
<keyword evidence="2" id="KW-1185">Reference proteome</keyword>
<dbReference type="EMBL" id="JAAGNN010000006">
    <property type="protein sequence ID" value="KAF4088384.1"/>
    <property type="molecule type" value="Genomic_DNA"/>
</dbReference>
<gene>
    <name evidence="1" type="ORF">AMELA_G00082300</name>
</gene>
<accession>A0A7J6AZW2</accession>